<organism evidence="2 3">
    <name type="scientific">Cohnella boryungensis</name>
    <dbReference type="NCBI Taxonomy" id="768479"/>
    <lineage>
        <taxon>Bacteria</taxon>
        <taxon>Bacillati</taxon>
        <taxon>Bacillota</taxon>
        <taxon>Bacilli</taxon>
        <taxon>Bacillales</taxon>
        <taxon>Paenibacillaceae</taxon>
        <taxon>Cohnella</taxon>
    </lineage>
</organism>
<dbReference type="Pfam" id="PF06445">
    <property type="entry name" value="GyrI-like"/>
    <property type="match status" value="1"/>
</dbReference>
<protein>
    <submittedName>
        <fullName evidence="2">GyrI-like domain-containing protein</fullName>
    </submittedName>
</protein>
<dbReference type="Proteomes" id="UP001595755">
    <property type="component" value="Unassembled WGS sequence"/>
</dbReference>
<accession>A0ABV8S9T2</accession>
<feature type="domain" description="AraC effector-binding" evidence="1">
    <location>
        <begin position="1"/>
        <end position="157"/>
    </location>
</feature>
<dbReference type="InterPro" id="IPR011256">
    <property type="entry name" value="Reg_factor_effector_dom_sf"/>
</dbReference>
<dbReference type="Gene3D" id="3.20.80.10">
    <property type="entry name" value="Regulatory factor, effector binding domain"/>
    <property type="match status" value="1"/>
</dbReference>
<dbReference type="InterPro" id="IPR029442">
    <property type="entry name" value="GyrI-like"/>
</dbReference>
<dbReference type="SMART" id="SM00871">
    <property type="entry name" value="AraC_E_bind"/>
    <property type="match status" value="1"/>
</dbReference>
<dbReference type="SUPFAM" id="SSF55136">
    <property type="entry name" value="Probable bacterial effector-binding domain"/>
    <property type="match status" value="1"/>
</dbReference>
<dbReference type="EMBL" id="JBHSED010000013">
    <property type="protein sequence ID" value="MFC4303698.1"/>
    <property type="molecule type" value="Genomic_DNA"/>
</dbReference>
<evidence type="ECO:0000313" key="3">
    <source>
        <dbReference type="Proteomes" id="UP001595755"/>
    </source>
</evidence>
<evidence type="ECO:0000259" key="1">
    <source>
        <dbReference type="SMART" id="SM00871"/>
    </source>
</evidence>
<name>A0ABV8S9T2_9BACL</name>
<dbReference type="PANTHER" id="PTHR36444">
    <property type="entry name" value="TRANSCRIPTIONAL REGULATOR PROTEIN YOBU-RELATED"/>
    <property type="match status" value="1"/>
</dbReference>
<keyword evidence="3" id="KW-1185">Reference proteome</keyword>
<evidence type="ECO:0000313" key="2">
    <source>
        <dbReference type="EMBL" id="MFC4303698.1"/>
    </source>
</evidence>
<comment type="caution">
    <text evidence="2">The sequence shown here is derived from an EMBL/GenBank/DDBJ whole genome shotgun (WGS) entry which is preliminary data.</text>
</comment>
<dbReference type="PANTHER" id="PTHR36444:SF3">
    <property type="entry name" value="TRANSCRIPTIONAL ACTIVATOR, PUTATIVE-RELATED"/>
    <property type="match status" value="1"/>
</dbReference>
<reference evidence="3" key="1">
    <citation type="journal article" date="2019" name="Int. J. Syst. Evol. Microbiol.">
        <title>The Global Catalogue of Microorganisms (GCM) 10K type strain sequencing project: providing services to taxonomists for standard genome sequencing and annotation.</title>
        <authorList>
            <consortium name="The Broad Institute Genomics Platform"/>
            <consortium name="The Broad Institute Genome Sequencing Center for Infectious Disease"/>
            <person name="Wu L."/>
            <person name="Ma J."/>
        </authorList>
    </citation>
    <scope>NUCLEOTIDE SEQUENCE [LARGE SCALE GENOMIC DNA]</scope>
    <source>
        <strain evidence="3">CGMCC 4.1641</strain>
    </source>
</reference>
<sequence length="159" mass="17852">MDYRIVEKEAFTVLGKILRTTCENGENLRQIPWFWQQCNEDGTVDKLMSMAPGKDLLGVCMDMQVDKGEFSYMIACETTTSPTAESFSTRTIPASTWAVFTSVGPLPGTIQSLFGRIYQEWFPAAGYAHSGAPELEVYLPGDTTSEDYRCEVWIPVVKR</sequence>
<dbReference type="InterPro" id="IPR010499">
    <property type="entry name" value="AraC_E-bd"/>
</dbReference>
<proteinExistence type="predicted"/>
<dbReference type="RefSeq" id="WP_204602595.1">
    <property type="nucleotide sequence ID" value="NZ_JBHSED010000013.1"/>
</dbReference>
<dbReference type="InterPro" id="IPR053182">
    <property type="entry name" value="YobU-like_regulator"/>
</dbReference>
<gene>
    <name evidence="2" type="ORF">ACFO1S_09535</name>
</gene>